<keyword evidence="4" id="KW-1185">Reference proteome</keyword>
<proteinExistence type="predicted"/>
<name>A0A8A3PBL5_9HELO</name>
<accession>A0A8A3PBL5</accession>
<sequence>MHLVNILIISLGLSAHAIPVPTPNNGAVTIPNTDGTSDTAELWKKGNGVVEIPNTDGTSDTAELWKKGNGAVGIPNEDGSEDIAELW</sequence>
<evidence type="ECO:0000313" key="3">
    <source>
        <dbReference type="EMBL" id="QSZ32477.1"/>
    </source>
</evidence>
<evidence type="ECO:0000313" key="4">
    <source>
        <dbReference type="Proteomes" id="UP000672032"/>
    </source>
</evidence>
<feature type="signal peptide" evidence="2">
    <location>
        <begin position="1"/>
        <end position="17"/>
    </location>
</feature>
<feature type="chain" id="PRO_5032839440" evidence="2">
    <location>
        <begin position="18"/>
        <end position="87"/>
    </location>
</feature>
<gene>
    <name evidence="3" type="ORF">DSL72_002051</name>
</gene>
<dbReference type="OrthoDB" id="3548922at2759"/>
<feature type="region of interest" description="Disordered" evidence="1">
    <location>
        <begin position="68"/>
        <end position="87"/>
    </location>
</feature>
<evidence type="ECO:0000256" key="2">
    <source>
        <dbReference type="SAM" id="SignalP"/>
    </source>
</evidence>
<feature type="compositionally biased region" description="Acidic residues" evidence="1">
    <location>
        <begin position="78"/>
        <end position="87"/>
    </location>
</feature>
<dbReference type="EMBL" id="CP063407">
    <property type="protein sequence ID" value="QSZ32477.1"/>
    <property type="molecule type" value="Genomic_DNA"/>
</dbReference>
<reference evidence="3" key="1">
    <citation type="submission" date="2020-10" db="EMBL/GenBank/DDBJ databases">
        <title>Genome Sequence of Monilinia vaccinii-corymbosi Sheds Light on Mummy Berry Disease Infection of Blueberry and Mating Type.</title>
        <authorList>
            <person name="Yow A.G."/>
            <person name="Zhang Y."/>
            <person name="Bansal K."/>
            <person name="Eacker S.M."/>
            <person name="Sullivan S."/>
            <person name="Liachko I."/>
            <person name="Cubeta M.A."/>
            <person name="Rollins J.A."/>
            <person name="Ashrafi H."/>
        </authorList>
    </citation>
    <scope>NUCLEOTIDE SEQUENCE</scope>
    <source>
        <strain evidence="3">RL-1</strain>
    </source>
</reference>
<organism evidence="3 4">
    <name type="scientific">Monilinia vaccinii-corymbosi</name>
    <dbReference type="NCBI Taxonomy" id="61207"/>
    <lineage>
        <taxon>Eukaryota</taxon>
        <taxon>Fungi</taxon>
        <taxon>Dikarya</taxon>
        <taxon>Ascomycota</taxon>
        <taxon>Pezizomycotina</taxon>
        <taxon>Leotiomycetes</taxon>
        <taxon>Helotiales</taxon>
        <taxon>Sclerotiniaceae</taxon>
        <taxon>Monilinia</taxon>
    </lineage>
</organism>
<protein>
    <submittedName>
        <fullName evidence="3">Uncharacterized protein</fullName>
    </submittedName>
</protein>
<dbReference type="Proteomes" id="UP000672032">
    <property type="component" value="Chromosome 3"/>
</dbReference>
<keyword evidence="2" id="KW-0732">Signal</keyword>
<dbReference type="AlphaFoldDB" id="A0A8A3PBL5"/>
<evidence type="ECO:0000256" key="1">
    <source>
        <dbReference type="SAM" id="MobiDB-lite"/>
    </source>
</evidence>